<reference evidence="11" key="1">
    <citation type="submission" date="2021-01" db="EMBL/GenBank/DDBJ databases">
        <authorList>
            <person name="Corre E."/>
            <person name="Pelletier E."/>
            <person name="Niang G."/>
            <person name="Scheremetjew M."/>
            <person name="Finn R."/>
            <person name="Kale V."/>
            <person name="Holt S."/>
            <person name="Cochrane G."/>
            <person name="Meng A."/>
            <person name="Brown T."/>
            <person name="Cohen L."/>
        </authorList>
    </citation>
    <scope>NUCLEOTIDE SEQUENCE</scope>
    <source>
        <strain evidence="11">CCMP2877</strain>
    </source>
</reference>
<feature type="transmembrane region" description="Helical" evidence="10">
    <location>
        <begin position="48"/>
        <end position="66"/>
    </location>
</feature>
<keyword evidence="7 10" id="KW-1133">Transmembrane helix</keyword>
<keyword evidence="6 10" id="KW-0812">Transmembrane</keyword>
<evidence type="ECO:0000256" key="2">
    <source>
        <dbReference type="ARBA" id="ARBA00004651"/>
    </source>
</evidence>
<evidence type="ECO:0000256" key="4">
    <source>
        <dbReference type="ARBA" id="ARBA00022448"/>
    </source>
</evidence>
<dbReference type="PANTHER" id="PTHR12929">
    <property type="entry name" value="SOLUTE CARRIER FAMILY 52"/>
    <property type="match status" value="1"/>
</dbReference>
<feature type="transmembrane region" description="Helical" evidence="10">
    <location>
        <begin position="209"/>
        <end position="230"/>
    </location>
</feature>
<evidence type="ECO:0000256" key="7">
    <source>
        <dbReference type="ARBA" id="ARBA00022989"/>
    </source>
</evidence>
<feature type="transmembrane region" description="Helical" evidence="10">
    <location>
        <begin position="448"/>
        <end position="474"/>
    </location>
</feature>
<feature type="transmembrane region" description="Helical" evidence="10">
    <location>
        <begin position="410"/>
        <end position="436"/>
    </location>
</feature>
<feature type="transmembrane region" description="Helical" evidence="10">
    <location>
        <begin position="115"/>
        <end position="134"/>
    </location>
</feature>
<feature type="region of interest" description="Disordered" evidence="9">
    <location>
        <begin position="1"/>
        <end position="32"/>
    </location>
</feature>
<keyword evidence="4" id="KW-0813">Transport</keyword>
<evidence type="ECO:0000256" key="3">
    <source>
        <dbReference type="ARBA" id="ARBA00006366"/>
    </source>
</evidence>
<comment type="subcellular location">
    <subcellularLocation>
        <location evidence="2">Cell membrane</location>
        <topology evidence="2">Multi-pass membrane protein</topology>
    </subcellularLocation>
</comment>
<feature type="transmembrane region" description="Helical" evidence="10">
    <location>
        <begin position="378"/>
        <end position="398"/>
    </location>
</feature>
<feature type="region of interest" description="Disordered" evidence="9">
    <location>
        <begin position="259"/>
        <end position="286"/>
    </location>
</feature>
<accession>A0A7S1TZ98</accession>
<dbReference type="InterPro" id="IPR009357">
    <property type="entry name" value="Riboflavin_transptr"/>
</dbReference>
<dbReference type="GO" id="GO:0032217">
    <property type="term" value="F:riboflavin transmembrane transporter activity"/>
    <property type="evidence" value="ECO:0007669"/>
    <property type="project" value="InterPro"/>
</dbReference>
<name>A0A7S1TZ98_9STRA</name>
<proteinExistence type="inferred from homology"/>
<comment type="catalytic activity">
    <reaction evidence="1">
        <text>riboflavin(in) = riboflavin(out)</text>
        <dbReference type="Rhea" id="RHEA:35015"/>
        <dbReference type="ChEBI" id="CHEBI:57986"/>
    </reaction>
</comment>
<gene>
    <name evidence="11" type="ORF">PPAR1163_LOCUS10539</name>
</gene>
<feature type="transmembrane region" description="Helical" evidence="10">
    <location>
        <begin position="146"/>
        <end position="169"/>
    </location>
</feature>
<organism evidence="11">
    <name type="scientific">Phaeomonas parva</name>
    <dbReference type="NCBI Taxonomy" id="124430"/>
    <lineage>
        <taxon>Eukaryota</taxon>
        <taxon>Sar</taxon>
        <taxon>Stramenopiles</taxon>
        <taxon>Ochrophyta</taxon>
        <taxon>Pinguiophyceae</taxon>
        <taxon>Pinguiochrysidales</taxon>
        <taxon>Pinguiochrysidaceae</taxon>
        <taxon>Phaeomonas</taxon>
    </lineage>
</organism>
<evidence type="ECO:0000256" key="1">
    <source>
        <dbReference type="ARBA" id="ARBA00000215"/>
    </source>
</evidence>
<evidence type="ECO:0000256" key="5">
    <source>
        <dbReference type="ARBA" id="ARBA00022475"/>
    </source>
</evidence>
<feature type="transmembrane region" description="Helical" evidence="10">
    <location>
        <begin position="81"/>
        <end position="103"/>
    </location>
</feature>
<dbReference type="EMBL" id="HBGJ01016389">
    <property type="protein sequence ID" value="CAD9252176.1"/>
    <property type="molecule type" value="Transcribed_RNA"/>
</dbReference>
<feature type="transmembrane region" description="Helical" evidence="10">
    <location>
        <begin position="309"/>
        <end position="332"/>
    </location>
</feature>
<comment type="similarity">
    <text evidence="3">Belongs to the riboflavin transporter family.</text>
</comment>
<protein>
    <submittedName>
        <fullName evidence="11">Uncharacterized protein</fullName>
    </submittedName>
</protein>
<dbReference type="AlphaFoldDB" id="A0A7S1TZ98"/>
<evidence type="ECO:0000313" key="11">
    <source>
        <dbReference type="EMBL" id="CAD9252176.1"/>
    </source>
</evidence>
<sequence length="480" mass="49723">MSGASAGGEEDAERGEALLLPPRERRGSAELEGPPLGLGAAELARARMAFVLFGFSSWSALNALWLELPEMYNVVPEGYELATYMLGALALTNLVPISLAAMPRRLREALPLPRLITGDVMLAAVLCFLLAAFWDVAIEVGGVRHSLPLLVLVAAAGVANNTSTVLYWPWVGRQGASWTRWMGIGEGCSGLVPGLLALVQGAGSGHARFSASTFFVVIGCLNCVALAGFLHLRALEAKGGLADAASSVAAGAGADAAATGAGEAEDDDAVKGADGEAVGDGHLQDSSPLLRSGADEGWRSSLARSVNSGAILVYATQSWLAFWLFGIIQSVNSYATSGYPQAGTVLLGCTAIGFFMDPIGRATVGSVAWLSLTRPRHLLAPIIVFTASAAFILLAAAMSPEPPLHDAPGGAVLIVLCSGVCAYLFGLMNTSVYIIGRHIQSGPKPEDFNWTASAALQAGSVMGAAFSVLFVVYLKLFTSA</sequence>
<dbReference type="GO" id="GO:0005886">
    <property type="term" value="C:plasma membrane"/>
    <property type="evidence" value="ECO:0007669"/>
    <property type="project" value="UniProtKB-SubCell"/>
</dbReference>
<evidence type="ECO:0000256" key="8">
    <source>
        <dbReference type="ARBA" id="ARBA00023136"/>
    </source>
</evidence>
<feature type="transmembrane region" description="Helical" evidence="10">
    <location>
        <begin position="338"/>
        <end position="357"/>
    </location>
</feature>
<evidence type="ECO:0000256" key="10">
    <source>
        <dbReference type="SAM" id="Phobius"/>
    </source>
</evidence>
<evidence type="ECO:0000256" key="9">
    <source>
        <dbReference type="SAM" id="MobiDB-lite"/>
    </source>
</evidence>
<dbReference type="Pfam" id="PF06237">
    <property type="entry name" value="SLC52_ribofla_tr"/>
    <property type="match status" value="1"/>
</dbReference>
<keyword evidence="5" id="KW-1003">Cell membrane</keyword>
<feature type="transmembrane region" description="Helical" evidence="10">
    <location>
        <begin position="181"/>
        <end position="203"/>
    </location>
</feature>
<evidence type="ECO:0000256" key="6">
    <source>
        <dbReference type="ARBA" id="ARBA00022692"/>
    </source>
</evidence>
<keyword evidence="8 10" id="KW-0472">Membrane</keyword>